<name>A0AAV4QQ50_CAEEX</name>
<evidence type="ECO:0000313" key="2">
    <source>
        <dbReference type="Proteomes" id="UP001054945"/>
    </source>
</evidence>
<comment type="caution">
    <text evidence="1">The sequence shown here is derived from an EMBL/GenBank/DDBJ whole genome shotgun (WGS) entry which is preliminary data.</text>
</comment>
<gene>
    <name evidence="1" type="ORF">CEXT_49951</name>
</gene>
<proteinExistence type="predicted"/>
<reference evidence="1 2" key="1">
    <citation type="submission" date="2021-06" db="EMBL/GenBank/DDBJ databases">
        <title>Caerostris extrusa draft genome.</title>
        <authorList>
            <person name="Kono N."/>
            <person name="Arakawa K."/>
        </authorList>
    </citation>
    <scope>NUCLEOTIDE SEQUENCE [LARGE SCALE GENOMIC DNA]</scope>
</reference>
<keyword evidence="2" id="KW-1185">Reference proteome</keyword>
<organism evidence="1 2">
    <name type="scientific">Caerostris extrusa</name>
    <name type="common">Bark spider</name>
    <name type="synonym">Caerostris bankana</name>
    <dbReference type="NCBI Taxonomy" id="172846"/>
    <lineage>
        <taxon>Eukaryota</taxon>
        <taxon>Metazoa</taxon>
        <taxon>Ecdysozoa</taxon>
        <taxon>Arthropoda</taxon>
        <taxon>Chelicerata</taxon>
        <taxon>Arachnida</taxon>
        <taxon>Araneae</taxon>
        <taxon>Araneomorphae</taxon>
        <taxon>Entelegynae</taxon>
        <taxon>Araneoidea</taxon>
        <taxon>Araneidae</taxon>
        <taxon>Caerostris</taxon>
    </lineage>
</organism>
<evidence type="ECO:0000313" key="1">
    <source>
        <dbReference type="EMBL" id="GIY10211.1"/>
    </source>
</evidence>
<dbReference type="AlphaFoldDB" id="A0AAV4QQ50"/>
<dbReference type="Proteomes" id="UP001054945">
    <property type="component" value="Unassembled WGS sequence"/>
</dbReference>
<protein>
    <submittedName>
        <fullName evidence="1">Uncharacterized protein</fullName>
    </submittedName>
</protein>
<sequence>MFSLKWPGDLSPTVQSQCSNFRNQFSEDVAWRTNKAIQHPIPIVIACAITSVICWPCSLIEKYRWHQRPLSASWWHGHKPRLTTQKKDFGHSYWRLLPFRPSLDTRCSPIGHREWNAFIEQCSIHNCISSSTSPIVMHLPELEFDE</sequence>
<dbReference type="EMBL" id="BPLR01006493">
    <property type="protein sequence ID" value="GIY10211.1"/>
    <property type="molecule type" value="Genomic_DNA"/>
</dbReference>
<accession>A0AAV4QQ50</accession>